<organism evidence="1 2">
    <name type="scientific">Sclerotinia nivalis</name>
    <dbReference type="NCBI Taxonomy" id="352851"/>
    <lineage>
        <taxon>Eukaryota</taxon>
        <taxon>Fungi</taxon>
        <taxon>Dikarya</taxon>
        <taxon>Ascomycota</taxon>
        <taxon>Pezizomycotina</taxon>
        <taxon>Leotiomycetes</taxon>
        <taxon>Helotiales</taxon>
        <taxon>Sclerotiniaceae</taxon>
        <taxon>Sclerotinia</taxon>
    </lineage>
</organism>
<protein>
    <submittedName>
        <fullName evidence="1">Uncharacterized protein</fullName>
    </submittedName>
</protein>
<accession>A0A9X0AH72</accession>
<evidence type="ECO:0000313" key="1">
    <source>
        <dbReference type="EMBL" id="KAJ8062751.1"/>
    </source>
</evidence>
<dbReference type="AlphaFoldDB" id="A0A9X0AH72"/>
<comment type="caution">
    <text evidence="1">The sequence shown here is derived from an EMBL/GenBank/DDBJ whole genome shotgun (WGS) entry which is preliminary data.</text>
</comment>
<name>A0A9X0AH72_9HELO</name>
<proteinExistence type="predicted"/>
<dbReference type="EMBL" id="JAPEIS010000009">
    <property type="protein sequence ID" value="KAJ8062751.1"/>
    <property type="molecule type" value="Genomic_DNA"/>
</dbReference>
<reference evidence="1" key="1">
    <citation type="submission" date="2022-11" db="EMBL/GenBank/DDBJ databases">
        <title>Genome Resource of Sclerotinia nivalis Strain SnTB1, a Plant Pathogen Isolated from American Ginseng.</title>
        <authorList>
            <person name="Fan S."/>
        </authorList>
    </citation>
    <scope>NUCLEOTIDE SEQUENCE</scope>
    <source>
        <strain evidence="1">SnTB1</strain>
    </source>
</reference>
<sequence length="299" mass="34711">MFTIRSISSTWSIQILKIKDLHCPLTFQQQYRTIKLFTYTTTPSKVGLQKLTEYNKFIISDPESCQVQLIDSDSIEYPPSSSQNDKKPTIANIKPNPTIKKTNLKWVLENHIQHGTFLAPRENRHNSNQYYLQKISEEEITKPIPASRGLKSAPGGYASARRVKLFPFHPTHDWHHIQKQLRIARAWLQSSKRAVVEIHVCLDRKKHAIKNEEEIRRIPDKCLHLRPDVIVKAMPEGTQITIKPQTNGGEYCWVMSRHKGECESLSARFENKKKLEIRKQRLLLEKRDGDGDELEDGIR</sequence>
<dbReference type="Proteomes" id="UP001152300">
    <property type="component" value="Unassembled WGS sequence"/>
</dbReference>
<gene>
    <name evidence="1" type="ORF">OCU04_008011</name>
</gene>
<dbReference type="OrthoDB" id="3525976at2759"/>
<evidence type="ECO:0000313" key="2">
    <source>
        <dbReference type="Proteomes" id="UP001152300"/>
    </source>
</evidence>
<keyword evidence="2" id="KW-1185">Reference proteome</keyword>